<dbReference type="STRING" id="39966.A0A369JT62"/>
<accession>A0A369JT62</accession>
<organism evidence="1 2">
    <name type="scientific">Hypsizygus marmoreus</name>
    <name type="common">White beech mushroom</name>
    <name type="synonym">Agaricus marmoreus</name>
    <dbReference type="NCBI Taxonomy" id="39966"/>
    <lineage>
        <taxon>Eukaryota</taxon>
        <taxon>Fungi</taxon>
        <taxon>Dikarya</taxon>
        <taxon>Basidiomycota</taxon>
        <taxon>Agaricomycotina</taxon>
        <taxon>Agaricomycetes</taxon>
        <taxon>Agaricomycetidae</taxon>
        <taxon>Agaricales</taxon>
        <taxon>Tricholomatineae</taxon>
        <taxon>Lyophyllaceae</taxon>
        <taxon>Hypsizygus</taxon>
    </lineage>
</organism>
<dbReference type="AlphaFoldDB" id="A0A369JT62"/>
<proteinExistence type="predicted"/>
<dbReference type="SUPFAM" id="SSF52777">
    <property type="entry name" value="CoA-dependent acyltransferases"/>
    <property type="match status" value="2"/>
</dbReference>
<evidence type="ECO:0000313" key="2">
    <source>
        <dbReference type="Proteomes" id="UP000076154"/>
    </source>
</evidence>
<dbReference type="PANTHER" id="PTHR28037">
    <property type="entry name" value="ALCOHOL O-ACETYLTRANSFERASE 1-RELATED"/>
    <property type="match status" value="1"/>
</dbReference>
<dbReference type="InterPro" id="IPR023213">
    <property type="entry name" value="CAT-like_dom_sf"/>
</dbReference>
<dbReference type="InterPro" id="IPR052058">
    <property type="entry name" value="Alcohol_O-acetyltransferase"/>
</dbReference>
<dbReference type="Gene3D" id="3.30.559.30">
    <property type="entry name" value="Nonribosomal peptide synthetase, condensation domain"/>
    <property type="match status" value="1"/>
</dbReference>
<dbReference type="Proteomes" id="UP000076154">
    <property type="component" value="Unassembled WGS sequence"/>
</dbReference>
<dbReference type="OrthoDB" id="3355480at2759"/>
<protein>
    <submittedName>
        <fullName evidence="1">Uncharacterized protein</fullName>
    </submittedName>
</protein>
<dbReference type="InParanoid" id="A0A369JT62"/>
<keyword evidence="2" id="KW-1185">Reference proteome</keyword>
<dbReference type="Gene3D" id="3.30.559.10">
    <property type="entry name" value="Chloramphenicol acetyltransferase-like domain"/>
    <property type="match status" value="1"/>
</dbReference>
<reference evidence="1" key="1">
    <citation type="submission" date="2018-04" db="EMBL/GenBank/DDBJ databases">
        <title>Whole genome sequencing of Hypsizygus marmoreus.</title>
        <authorList>
            <person name="Choi I.-G."/>
            <person name="Min B."/>
            <person name="Kim J.-G."/>
            <person name="Kim S."/>
            <person name="Oh Y.-L."/>
            <person name="Kong W.-S."/>
            <person name="Park H."/>
            <person name="Jeong J."/>
            <person name="Song E.-S."/>
        </authorList>
    </citation>
    <scope>NUCLEOTIDE SEQUENCE [LARGE SCALE GENOMIC DNA]</scope>
    <source>
        <strain evidence="1">51987-8</strain>
    </source>
</reference>
<evidence type="ECO:0000313" key="1">
    <source>
        <dbReference type="EMBL" id="RDB23727.1"/>
    </source>
</evidence>
<name>A0A369JT62_HYPMA</name>
<dbReference type="EMBL" id="LUEZ02000046">
    <property type="protein sequence ID" value="RDB23727.1"/>
    <property type="molecule type" value="Genomic_DNA"/>
</dbReference>
<sequence length="492" mass="55239">MNSSRTATGTNGSAMAEWTETSSHVLQRSFGVSESAFFPASKDGLGDMYLHLAFRAPKERMRRERAVRAWAVIRNRHPLLVCRVVVDGDSPYFSFKPLTSVASALDEAGRALFFKNETKDELIFNYMNGPRALSDSFLSYLVLSTSEESESELEEYDLMMCAPHFTGDGTSLHQSTHDFLALLASSLSDEQLERELQFEGDWRERLPPGLETRCRTPSNKWAKAAARINFLQTLDNEIGGQTFSRRQRGPQRTVMIERAFTEAQTAIILKRCKTNGVTINHTLSVLCNVAWGGIITNRESFRNPIMMYTAINLRSHLKPHPASTYWFLALTYFNIVLPSFLPATPEVFWHRARQAKAQTRRIVQSQFLVSRSLAMADIRASRARGSGSPAQFPSLRPPASISMLPPAPSAALLGLSLIGNLDAIYIRSAYPSFQLHSVRTASRQKAGGLLLLQHTFAGKLWFNLCWDENGFAEGLVQRFWEGLQEAVEEYLV</sequence>
<gene>
    <name evidence="1" type="ORF">Hypma_009447</name>
</gene>
<comment type="caution">
    <text evidence="1">The sequence shown here is derived from an EMBL/GenBank/DDBJ whole genome shotgun (WGS) entry which is preliminary data.</text>
</comment>
<dbReference type="PANTHER" id="PTHR28037:SF1">
    <property type="entry name" value="ALCOHOL O-ACETYLTRANSFERASE 1-RELATED"/>
    <property type="match status" value="1"/>
</dbReference>